<organism evidence="2 3">
    <name type="scientific">Asticcacaulis biprosthecium C19</name>
    <dbReference type="NCBI Taxonomy" id="715226"/>
    <lineage>
        <taxon>Bacteria</taxon>
        <taxon>Pseudomonadati</taxon>
        <taxon>Pseudomonadota</taxon>
        <taxon>Alphaproteobacteria</taxon>
        <taxon>Caulobacterales</taxon>
        <taxon>Caulobacteraceae</taxon>
        <taxon>Asticcacaulis</taxon>
    </lineage>
</organism>
<dbReference type="EMBL" id="GL883081">
    <property type="protein sequence ID" value="EGF89329.1"/>
    <property type="molecule type" value="Genomic_DNA"/>
</dbReference>
<sequence>MTQSIQNLSRRAALTGLAGTAAFVAAPAFAAKKDKAPPSVTIGSAADGLANADALLARYGKFALPEGGRIAPPFFSVELVEQAGKVVEDRSYRSGAVADSTFVVEGVNSQAVQAAVDRLYTDFLAGLTASGYVLVPDAEVEASAGWQKLKPSFQPSPWQTKTSGKGKSTFYGPTGKGIYVSSQDTRFSGVSVALGFGDTMGRAFAEQAIPAQISGALMGVELAVGFVDISSEGGGKYSNLFGSGSVSIDGKAVMTIIPSRTKLWFMPNPVPSQGRQELYLDRVVVPATTPITAFKDVTSRGEKLGDVAGTMIGMLAGGGKSYSTKTFQVTLDPEAFPATLETTLAGVTGAMQKRLAELPSAPAGNKRS</sequence>
<evidence type="ECO:0000256" key="1">
    <source>
        <dbReference type="SAM" id="SignalP"/>
    </source>
</evidence>
<dbReference type="RefSeq" id="WP_006275451.1">
    <property type="nucleotide sequence ID" value="NZ_GL883081.1"/>
</dbReference>
<name>F4QU29_9CAUL</name>
<dbReference type="Proteomes" id="UP000006512">
    <property type="component" value="Unassembled WGS sequence"/>
</dbReference>
<protein>
    <submittedName>
        <fullName evidence="2">Tat twin-arginine translocation pathway signal sequence domain protein</fullName>
    </submittedName>
</protein>
<feature type="chain" id="PRO_5003314484" evidence="1">
    <location>
        <begin position="31"/>
        <end position="368"/>
    </location>
</feature>
<dbReference type="STRING" id="715226.ABI_46770"/>
<dbReference type="HOGENOM" id="CLU_751521_0_0_5"/>
<dbReference type="PROSITE" id="PS51318">
    <property type="entry name" value="TAT"/>
    <property type="match status" value="1"/>
</dbReference>
<evidence type="ECO:0000313" key="3">
    <source>
        <dbReference type="Proteomes" id="UP000006512"/>
    </source>
</evidence>
<proteinExistence type="predicted"/>
<dbReference type="AlphaFoldDB" id="F4QU29"/>
<keyword evidence="1" id="KW-0732">Signal</keyword>
<keyword evidence="3" id="KW-1185">Reference proteome</keyword>
<gene>
    <name evidence="2" type="ORF">ABI_46770</name>
</gene>
<dbReference type="OrthoDB" id="7171694at2"/>
<accession>F4QU29</accession>
<reference evidence="3" key="1">
    <citation type="submission" date="2011-03" db="EMBL/GenBank/DDBJ databases">
        <title>Draft genome sequence of Brevundimonas diminuta.</title>
        <authorList>
            <person name="Brown P.J.B."/>
            <person name="Buechlein A."/>
            <person name="Hemmerich C."/>
            <person name="Brun Y.V."/>
        </authorList>
    </citation>
    <scope>NUCLEOTIDE SEQUENCE [LARGE SCALE GENOMIC DNA]</scope>
    <source>
        <strain evidence="3">C19</strain>
    </source>
</reference>
<feature type="signal peptide" evidence="1">
    <location>
        <begin position="1"/>
        <end position="30"/>
    </location>
</feature>
<evidence type="ECO:0000313" key="2">
    <source>
        <dbReference type="EMBL" id="EGF89329.1"/>
    </source>
</evidence>
<dbReference type="eggNOG" id="ENOG502ZS5P">
    <property type="taxonomic scope" value="Bacteria"/>
</dbReference>
<dbReference type="InterPro" id="IPR006311">
    <property type="entry name" value="TAT_signal"/>
</dbReference>